<organism evidence="16">
    <name type="scientific">Candidatus Moduliflexus flocculans</name>
    <dbReference type="NCBI Taxonomy" id="1499966"/>
    <lineage>
        <taxon>Bacteria</taxon>
        <taxon>Candidatus Moduliflexota</taxon>
        <taxon>Candidatus Moduliflexia</taxon>
        <taxon>Candidatus Moduliflexales</taxon>
        <taxon>Candidatus Moduliflexaceae</taxon>
    </lineage>
</organism>
<evidence type="ECO:0000256" key="9">
    <source>
        <dbReference type="ARBA" id="ARBA00023144"/>
    </source>
</evidence>
<evidence type="ECO:0000256" key="1">
    <source>
        <dbReference type="ARBA" id="ARBA00006566"/>
    </source>
</evidence>
<dbReference type="UniPathway" id="UPA00214"/>
<feature type="binding site" evidence="11">
    <location>
        <position position="70"/>
    </location>
    <ligand>
        <name>ATP</name>
        <dbReference type="ChEBI" id="CHEBI:30616"/>
    </ligand>
</feature>
<evidence type="ECO:0000256" key="12">
    <source>
        <dbReference type="NCBIfam" id="TIGR00131"/>
    </source>
</evidence>
<dbReference type="InterPro" id="IPR013750">
    <property type="entry name" value="GHMP_kinase_C_dom"/>
</dbReference>
<keyword evidence="2 11" id="KW-0963">Cytoplasm</keyword>
<dbReference type="HAMAP" id="MF_00246">
    <property type="entry name" value="Galactokinase"/>
    <property type="match status" value="1"/>
</dbReference>
<dbReference type="GO" id="GO:0005524">
    <property type="term" value="F:ATP binding"/>
    <property type="evidence" value="ECO:0007669"/>
    <property type="project" value="UniProtKB-UniRule"/>
</dbReference>
<dbReference type="InterPro" id="IPR006203">
    <property type="entry name" value="GHMP_knse_ATP-bd_CS"/>
</dbReference>
<comment type="subcellular location">
    <subcellularLocation>
        <location evidence="11">Cytoplasm</location>
    </subcellularLocation>
</comment>
<evidence type="ECO:0000256" key="3">
    <source>
        <dbReference type="ARBA" id="ARBA00022679"/>
    </source>
</evidence>
<dbReference type="PRINTS" id="PR00473">
    <property type="entry name" value="GALCTOKINASE"/>
</dbReference>
<dbReference type="STRING" id="1499966.U14_03676"/>
<feature type="site" description="Transition state stabilizer" evidence="11">
    <location>
        <position position="30"/>
    </location>
</feature>
<dbReference type="InterPro" id="IPR006204">
    <property type="entry name" value="GHMP_kinase_N_dom"/>
</dbReference>
<keyword evidence="17" id="KW-1185">Reference proteome</keyword>
<keyword evidence="3 11" id="KW-0808">Transferase</keyword>
<dbReference type="FunFam" id="3.30.230.10:FF:000017">
    <property type="entry name" value="Galactokinase"/>
    <property type="match status" value="1"/>
</dbReference>
<dbReference type="Gene3D" id="3.30.230.10">
    <property type="match status" value="1"/>
</dbReference>
<evidence type="ECO:0000256" key="11">
    <source>
        <dbReference type="HAMAP-Rule" id="MF_00246"/>
    </source>
</evidence>
<evidence type="ECO:0000256" key="5">
    <source>
        <dbReference type="ARBA" id="ARBA00022741"/>
    </source>
</evidence>
<dbReference type="PANTHER" id="PTHR10457">
    <property type="entry name" value="MEVALONATE KINASE/GALACTOKINASE"/>
    <property type="match status" value="1"/>
</dbReference>
<keyword evidence="8 11" id="KW-0460">Magnesium</keyword>
<dbReference type="PANTHER" id="PTHR10457:SF7">
    <property type="entry name" value="GALACTOKINASE-RELATED"/>
    <property type="match status" value="1"/>
</dbReference>
<dbReference type="InterPro" id="IPR036554">
    <property type="entry name" value="GHMP_kinase_C_sf"/>
</dbReference>
<comment type="pathway">
    <text evidence="11">Carbohydrate metabolism; galactose metabolism.</text>
</comment>
<proteinExistence type="inferred from homology"/>
<dbReference type="PRINTS" id="PR00959">
    <property type="entry name" value="MEVGALKINASE"/>
</dbReference>
<keyword evidence="5 11" id="KW-0547">Nucleotide-binding</keyword>
<evidence type="ECO:0000256" key="8">
    <source>
        <dbReference type="ARBA" id="ARBA00022842"/>
    </source>
</evidence>
<evidence type="ECO:0000256" key="4">
    <source>
        <dbReference type="ARBA" id="ARBA00022723"/>
    </source>
</evidence>
<feature type="domain" description="Galactokinase N-terminal" evidence="15">
    <location>
        <begin position="12"/>
        <end position="59"/>
    </location>
</feature>
<feature type="domain" description="GHMP kinase C-terminal" evidence="14">
    <location>
        <begin position="283"/>
        <end position="357"/>
    </location>
</feature>
<comment type="similarity">
    <text evidence="1 11">Belongs to the GHMP kinase family. GalK subfamily.</text>
</comment>
<evidence type="ECO:0000256" key="10">
    <source>
        <dbReference type="ARBA" id="ARBA00023277"/>
    </source>
</evidence>
<evidence type="ECO:0000256" key="2">
    <source>
        <dbReference type="ARBA" id="ARBA00022490"/>
    </source>
</evidence>
<dbReference type="InterPro" id="IPR014721">
    <property type="entry name" value="Ribsml_uS5_D2-typ_fold_subgr"/>
</dbReference>
<feature type="binding site" evidence="11">
    <location>
        <position position="222"/>
    </location>
    <ligand>
        <name>substrate</name>
    </ligand>
</feature>
<keyword evidence="4 11" id="KW-0479">Metal-binding</keyword>
<keyword evidence="9 11" id="KW-0299">Galactose metabolism</keyword>
<dbReference type="EMBL" id="DF820458">
    <property type="protein sequence ID" value="GAK52425.1"/>
    <property type="molecule type" value="Genomic_DNA"/>
</dbReference>
<evidence type="ECO:0000313" key="16">
    <source>
        <dbReference type="EMBL" id="GAK52425.1"/>
    </source>
</evidence>
<reference evidence="16" key="1">
    <citation type="journal article" date="2015" name="PeerJ">
        <title>First genomic representation of candidate bacterial phylum KSB3 points to enhanced environmental sensing as a trigger of wastewater bulking.</title>
        <authorList>
            <person name="Sekiguchi Y."/>
            <person name="Ohashi A."/>
            <person name="Parks D.H."/>
            <person name="Yamauchi T."/>
            <person name="Tyson G.W."/>
            <person name="Hugenholtz P."/>
        </authorList>
    </citation>
    <scope>NUCLEOTIDE SEQUENCE [LARGE SCALE GENOMIC DNA]</scope>
</reference>
<dbReference type="NCBIfam" id="NF003705">
    <property type="entry name" value="PRK05322.1"/>
    <property type="match status" value="1"/>
</dbReference>
<gene>
    <name evidence="11" type="primary">galK</name>
    <name evidence="16" type="ORF">U14_03676</name>
</gene>
<dbReference type="InterPro" id="IPR019741">
    <property type="entry name" value="Galactokinase_CS"/>
</dbReference>
<feature type="binding site" evidence="11">
    <location>
        <position position="128"/>
    </location>
    <ligand>
        <name>Mg(2+)</name>
        <dbReference type="ChEBI" id="CHEBI:18420"/>
    </ligand>
</feature>
<dbReference type="Gene3D" id="3.30.70.890">
    <property type="entry name" value="GHMP kinase, C-terminal domain"/>
    <property type="match status" value="1"/>
</dbReference>
<dbReference type="PROSITE" id="PS00627">
    <property type="entry name" value="GHMP_KINASES_ATP"/>
    <property type="match status" value="1"/>
</dbReference>
<evidence type="ECO:0000259" key="13">
    <source>
        <dbReference type="Pfam" id="PF00288"/>
    </source>
</evidence>
<evidence type="ECO:0000259" key="15">
    <source>
        <dbReference type="Pfam" id="PF10509"/>
    </source>
</evidence>
<dbReference type="Proteomes" id="UP000030700">
    <property type="component" value="Unassembled WGS sequence"/>
</dbReference>
<dbReference type="Pfam" id="PF00288">
    <property type="entry name" value="GHMP_kinases_N"/>
    <property type="match status" value="1"/>
</dbReference>
<accession>A0A081BPV9</accession>
<dbReference type="GO" id="GO:0004335">
    <property type="term" value="F:galactokinase activity"/>
    <property type="evidence" value="ECO:0007669"/>
    <property type="project" value="UniProtKB-UniRule"/>
</dbReference>
<dbReference type="GO" id="GO:0005829">
    <property type="term" value="C:cytosol"/>
    <property type="evidence" value="ECO:0007669"/>
    <property type="project" value="TreeGrafter"/>
</dbReference>
<feature type="active site" description="Proton acceptor" evidence="11">
    <location>
        <position position="172"/>
    </location>
</feature>
<dbReference type="InterPro" id="IPR020568">
    <property type="entry name" value="Ribosomal_Su5_D2-typ_SF"/>
</dbReference>
<dbReference type="AlphaFoldDB" id="A0A081BPV9"/>
<dbReference type="InterPro" id="IPR019539">
    <property type="entry name" value="GalKase_N"/>
</dbReference>
<dbReference type="HOGENOM" id="CLU_017814_2_1_0"/>
<dbReference type="Pfam" id="PF08544">
    <property type="entry name" value="GHMP_kinases_C"/>
    <property type="match status" value="1"/>
</dbReference>
<feature type="domain" description="GHMP kinase N-terminal" evidence="13">
    <location>
        <begin position="93"/>
        <end position="179"/>
    </location>
</feature>
<dbReference type="PROSITE" id="PS00106">
    <property type="entry name" value="GALACTOKINASE"/>
    <property type="match status" value="1"/>
</dbReference>
<keyword evidence="10 11" id="KW-0119">Carbohydrate metabolism</keyword>
<evidence type="ECO:0000256" key="7">
    <source>
        <dbReference type="ARBA" id="ARBA00022840"/>
    </source>
</evidence>
<evidence type="ECO:0000256" key="6">
    <source>
        <dbReference type="ARBA" id="ARBA00022777"/>
    </source>
</evidence>
<keyword evidence="7 11" id="KW-0067">ATP-binding</keyword>
<dbReference type="EC" id="2.7.1.6" evidence="11 12"/>
<dbReference type="Pfam" id="PF10509">
    <property type="entry name" value="GalKase_gal_bdg"/>
    <property type="match status" value="1"/>
</dbReference>
<name>A0A081BPV9_9BACT</name>
<comment type="catalytic activity">
    <reaction evidence="11">
        <text>alpha-D-galactose + ATP = alpha-D-galactose 1-phosphate + ADP + H(+)</text>
        <dbReference type="Rhea" id="RHEA:13553"/>
        <dbReference type="ChEBI" id="CHEBI:15378"/>
        <dbReference type="ChEBI" id="CHEBI:28061"/>
        <dbReference type="ChEBI" id="CHEBI:30616"/>
        <dbReference type="ChEBI" id="CHEBI:58336"/>
        <dbReference type="ChEBI" id="CHEBI:456216"/>
        <dbReference type="EC" id="2.7.1.6"/>
    </reaction>
</comment>
<evidence type="ECO:0000259" key="14">
    <source>
        <dbReference type="Pfam" id="PF08544"/>
    </source>
</evidence>
<feature type="binding site" evidence="11">
    <location>
        <position position="160"/>
    </location>
    <ligand>
        <name>Mg(2+)</name>
        <dbReference type="ChEBI" id="CHEBI:18420"/>
    </ligand>
</feature>
<protein>
    <recommendedName>
        <fullName evidence="11 12">Galactokinase</fullName>
        <ecNumber evidence="11 12">2.7.1.6</ecNumber>
    </recommendedName>
    <alternativeName>
        <fullName evidence="11">Galactose kinase</fullName>
    </alternativeName>
</protein>
<sequence length="387" mass="42782">MKHEAIERIASTYQQKFGQAPELIVSAPGRVNLIGEHTDYNDGFVLPVAIDRKIIIGGSKRNDDTVRIYSLNFEEFQEFSLASLIKQNTWSDYVKGVISELQQEGHRVGGFNAVMEGNVPRASGLSSSAALEVASAFFIAQFYGIQMSGEAMAKLCQRAENRFVGVNCGIMDQFISRLGKAGHALMIDCRDLGYQLVPFDLKGYSIVMCNSKVKRQLVDSAYNERRSQCEEGVRLLQAKLPNITALRDVTSAQLEEYTSLLPPLTYRRCRHVVTEDERVQQAVQALQAGNLSQFGALLNQSHESLKDDYEVSCKELDILVELARSVSGTIGSRMTGAGFGGCTVSIVKDEAVEEFRKSVMEGYTKRTGITAEIYISKAEDGARVETI</sequence>
<dbReference type="GO" id="GO:0006012">
    <property type="term" value="P:galactose metabolic process"/>
    <property type="evidence" value="ECO:0007669"/>
    <property type="project" value="UniProtKB-UniRule"/>
</dbReference>
<dbReference type="PIRSF" id="PIRSF000530">
    <property type="entry name" value="Galactokinase"/>
    <property type="match status" value="1"/>
</dbReference>
<dbReference type="NCBIfam" id="TIGR00131">
    <property type="entry name" value="gal_kin"/>
    <property type="match status" value="1"/>
</dbReference>
<feature type="binding site" evidence="11">
    <location>
        <begin position="36"/>
        <end position="39"/>
    </location>
    <ligand>
        <name>substrate</name>
    </ligand>
</feature>
<dbReference type="InterPro" id="IPR006206">
    <property type="entry name" value="Mevalonate/galactokinase"/>
</dbReference>
<dbReference type="SUPFAM" id="SSF54211">
    <property type="entry name" value="Ribosomal protein S5 domain 2-like"/>
    <property type="match status" value="1"/>
</dbReference>
<dbReference type="SUPFAM" id="SSF55060">
    <property type="entry name" value="GHMP Kinase, C-terminal domain"/>
    <property type="match status" value="1"/>
</dbReference>
<dbReference type="GO" id="GO:0000287">
    <property type="term" value="F:magnesium ion binding"/>
    <property type="evidence" value="ECO:0007669"/>
    <property type="project" value="UniProtKB-UniRule"/>
</dbReference>
<comment type="function">
    <text evidence="11">Catalyzes the transfer of the gamma-phosphate of ATP to D-galactose to form alpha-D-galactose-1-phosphate (Gal-1-P).</text>
</comment>
<keyword evidence="6 11" id="KW-0418">Kinase</keyword>
<dbReference type="InterPro" id="IPR000705">
    <property type="entry name" value="Galactokinase"/>
</dbReference>
<evidence type="ECO:0000313" key="17">
    <source>
        <dbReference type="Proteomes" id="UP000030700"/>
    </source>
</evidence>
<dbReference type="FunFam" id="3.30.70.890:FF:000001">
    <property type="entry name" value="Galactokinase"/>
    <property type="match status" value="1"/>
</dbReference>
<dbReference type="InterPro" id="IPR022963">
    <property type="entry name" value="Galactokinase_bac"/>
</dbReference>
<feature type="binding site" evidence="11">
    <location>
        <begin position="122"/>
        <end position="128"/>
    </location>
    <ligand>
        <name>ATP</name>
        <dbReference type="ChEBI" id="CHEBI:30616"/>
    </ligand>
</feature>